<dbReference type="Proteomes" id="UP000032735">
    <property type="component" value="Chromosome"/>
</dbReference>
<comment type="similarity">
    <text evidence="1">Belongs to the bacterial secretin family.</text>
</comment>
<gene>
    <name evidence="3" type="ORF">XPG1_1718</name>
</gene>
<evidence type="ECO:0000313" key="3">
    <source>
        <dbReference type="EMBL" id="CDG21373.1"/>
    </source>
</evidence>
<dbReference type="PANTHER" id="PTHR30332:SF17">
    <property type="entry name" value="TYPE IV PILIATION SYSTEM PROTEIN DR_0774-RELATED"/>
    <property type="match status" value="1"/>
</dbReference>
<dbReference type="InterPro" id="IPR050810">
    <property type="entry name" value="Bact_Secretion_Sys_Channel"/>
</dbReference>
<protein>
    <submittedName>
        <fullName evidence="3">Type II/III secretion system protein</fullName>
    </submittedName>
</protein>
<evidence type="ECO:0000313" key="4">
    <source>
        <dbReference type="Proteomes" id="UP000032735"/>
    </source>
</evidence>
<evidence type="ECO:0000259" key="2">
    <source>
        <dbReference type="Pfam" id="PF00263"/>
    </source>
</evidence>
<dbReference type="OrthoDB" id="8981785at2"/>
<dbReference type="GO" id="GO:0009306">
    <property type="term" value="P:protein secretion"/>
    <property type="evidence" value="ECO:0007669"/>
    <property type="project" value="InterPro"/>
</dbReference>
<sequence length="407" mass="44286">MNRVIFIITLLFVPFSFAKGVNFSLDGVTVPKSVNFIYSQVFKKPFMISPDVITDTRLVSFHITPDLDEKAFFVRYLNNMGIGVTNKSGVDYIYKLKIVEPVIPQHTFVYKPRYRSVGYLTSVLSSVVQGRFGYGSSMSTYVGGSKAPNHSASGANSFSSSGDMLVFYGTKADISRIEQILPSIDTVSDEVYVGGYVYQVQTTERNGSGLALAAKLLSQRFSIQIGGNGSGIGMDNFIKFSSGNINALVELFNTDSRFTVVSSPSLRARSGTSASFSVGEDVPVLSNVSYSGDKPIQSVEYRSSGVIFNVMPEVRQNVIDLSISQELSNFAKTHTGVNNSPTLIKRNIQTSVSVNDGDIILIGGLADNKDTDANTGLSFMPSWLSSSSKEKTKTDIVIILQAKKVKR</sequence>
<organism evidence="3 4">
    <name type="scientific">Xenorhabdus poinarii G6</name>
    <dbReference type="NCBI Taxonomy" id="1354304"/>
    <lineage>
        <taxon>Bacteria</taxon>
        <taxon>Pseudomonadati</taxon>
        <taxon>Pseudomonadota</taxon>
        <taxon>Gammaproteobacteria</taxon>
        <taxon>Enterobacterales</taxon>
        <taxon>Morganellaceae</taxon>
        <taxon>Xenorhabdus</taxon>
    </lineage>
</organism>
<dbReference type="AlphaFoldDB" id="A0A068R2H1"/>
<name>A0A068R2H1_9GAMM</name>
<dbReference type="STRING" id="1354304.XPG1_1718"/>
<accession>A0A068R2H1</accession>
<keyword evidence="4" id="KW-1185">Reference proteome</keyword>
<dbReference type="EMBL" id="FO704551">
    <property type="protein sequence ID" value="CDG21373.1"/>
    <property type="molecule type" value="Genomic_DNA"/>
</dbReference>
<proteinExistence type="inferred from homology"/>
<dbReference type="HOGENOM" id="CLU_035222_0_0_6"/>
<dbReference type="GO" id="GO:0015627">
    <property type="term" value="C:type II protein secretion system complex"/>
    <property type="evidence" value="ECO:0007669"/>
    <property type="project" value="TreeGrafter"/>
</dbReference>
<dbReference type="InterPro" id="IPR004846">
    <property type="entry name" value="T2SS/T3SS_dom"/>
</dbReference>
<reference evidence="3 4" key="1">
    <citation type="submission" date="2013-07" db="EMBL/GenBank/DDBJ databases">
        <authorList>
            <person name="Genoscope - CEA"/>
        </authorList>
    </citation>
    <scope>NUCLEOTIDE SEQUENCE [LARGE SCALE GENOMIC DNA]</scope>
    <source>
        <strain evidence="3 4">G6</strain>
    </source>
</reference>
<feature type="domain" description="Type II/III secretion system secretin-like" evidence="2">
    <location>
        <begin position="253"/>
        <end position="402"/>
    </location>
</feature>
<evidence type="ECO:0000256" key="1">
    <source>
        <dbReference type="RuleBase" id="RU004003"/>
    </source>
</evidence>
<dbReference type="PANTHER" id="PTHR30332">
    <property type="entry name" value="PROBABLE GENERAL SECRETION PATHWAY PROTEIN D"/>
    <property type="match status" value="1"/>
</dbReference>
<dbReference type="RefSeq" id="WP_045958580.1">
    <property type="nucleotide sequence ID" value="NZ_FO704551.1"/>
</dbReference>
<dbReference type="KEGG" id="xpo:XPG1_1718"/>
<dbReference type="Pfam" id="PF00263">
    <property type="entry name" value="Secretin"/>
    <property type="match status" value="1"/>
</dbReference>